<name>A0A9Q9EKB9_9PEZI</name>
<dbReference type="Pfam" id="PF13671">
    <property type="entry name" value="AAA_33"/>
    <property type="match status" value="1"/>
</dbReference>
<dbReference type="Gene3D" id="3.40.50.300">
    <property type="entry name" value="P-loop containing nucleotide triphosphate hydrolases"/>
    <property type="match status" value="1"/>
</dbReference>
<evidence type="ECO:0000313" key="1">
    <source>
        <dbReference type="EMBL" id="USW54646.1"/>
    </source>
</evidence>
<keyword evidence="2" id="KW-1185">Reference proteome</keyword>
<accession>A0A9Q9EKB9</accession>
<dbReference type="InterPro" id="IPR027417">
    <property type="entry name" value="P-loop_NTPase"/>
</dbReference>
<dbReference type="SUPFAM" id="SSF52540">
    <property type="entry name" value="P-loop containing nucleoside triphosphate hydrolases"/>
    <property type="match status" value="1"/>
</dbReference>
<dbReference type="GO" id="GO:0016787">
    <property type="term" value="F:hydrolase activity"/>
    <property type="evidence" value="ECO:0007669"/>
    <property type="project" value="UniProtKB-KW"/>
</dbReference>
<dbReference type="OrthoDB" id="3512845at2759"/>
<sequence length="193" mass="22045">MSSQVPGYQMEGIMNGMKQILAIGPAKKLFIMMCGIAGSGKTTLSKAIMSLNPMIWTRLSIDEIIAEKHGLYNKDYRESEFEAYQTEAELEFRRRLDAWLADSLIGHGLILDRSFCSRKDRDEFRKIIEQGDAESRLVYLEAEKEVLWQRICDRGDIIKDANSALDISRDLFEAYVASFDRPANEQEHKISAV</sequence>
<dbReference type="EMBL" id="CP099423">
    <property type="protein sequence ID" value="USW54646.1"/>
    <property type="molecule type" value="Genomic_DNA"/>
</dbReference>
<gene>
    <name evidence="1" type="ORF">Slin15195_G079650</name>
</gene>
<keyword evidence="1" id="KW-0378">Hydrolase</keyword>
<organism evidence="1 2">
    <name type="scientific">Septoria linicola</name>
    <dbReference type="NCBI Taxonomy" id="215465"/>
    <lineage>
        <taxon>Eukaryota</taxon>
        <taxon>Fungi</taxon>
        <taxon>Dikarya</taxon>
        <taxon>Ascomycota</taxon>
        <taxon>Pezizomycotina</taxon>
        <taxon>Dothideomycetes</taxon>
        <taxon>Dothideomycetidae</taxon>
        <taxon>Mycosphaerellales</taxon>
        <taxon>Mycosphaerellaceae</taxon>
        <taxon>Septoria</taxon>
    </lineage>
</organism>
<reference evidence="1" key="1">
    <citation type="submission" date="2022-06" db="EMBL/GenBank/DDBJ databases">
        <title>Complete genome sequences of two strains of the flax pathogen Septoria linicola.</title>
        <authorList>
            <person name="Lapalu N."/>
            <person name="Simon A."/>
            <person name="Demenou B."/>
            <person name="Paumier D."/>
            <person name="Guillot M.-P."/>
            <person name="Gout L."/>
            <person name="Valade R."/>
        </authorList>
    </citation>
    <scope>NUCLEOTIDE SEQUENCE</scope>
    <source>
        <strain evidence="1">SE15195</strain>
    </source>
</reference>
<evidence type="ECO:0000313" key="2">
    <source>
        <dbReference type="Proteomes" id="UP001056384"/>
    </source>
</evidence>
<proteinExistence type="predicted"/>
<protein>
    <submittedName>
        <fullName evidence="1">P-loop containing nucleoside triphosphate hydrolase</fullName>
    </submittedName>
</protein>
<dbReference type="PROSITE" id="PS51300">
    <property type="entry name" value="NIRD"/>
    <property type="match status" value="1"/>
</dbReference>
<dbReference type="AlphaFoldDB" id="A0A9Q9EKB9"/>
<dbReference type="Proteomes" id="UP001056384">
    <property type="component" value="Chromosome 6"/>
</dbReference>